<evidence type="ECO:0000313" key="1">
    <source>
        <dbReference type="EMBL" id="TGY67270.1"/>
    </source>
</evidence>
<comment type="caution">
    <text evidence="1">The sequence shown here is derived from an EMBL/GenBank/DDBJ whole genome shotgun (WGS) entry which is preliminary data.</text>
</comment>
<sequence length="262" mass="29169">MLFLSDVDGTLITYDRRMDERDIEAIRRWQADGHQFGLVTGRDLTYCKNLLGAFGIVPDCLIASNGATLFCQGQTVAVSVLSSIEAASVMKSLAKERDLIAFVTLENGKHYFRAADLPIAKQKQAHLAHFSETDVFDLLAAGHEVPKISVYVPDIRQTDCVLARLKERFAPLSVMKTSVDYVEITQQGCDKAAALHQLMERFAIEPHTIAFAGDGENDVPLFRVLERTYVMAHAHSSVQAQAAYRIQSVREALEQERRGNDV</sequence>
<protein>
    <submittedName>
        <fullName evidence="1">HAD-IIB family hydrolase</fullName>
    </submittedName>
</protein>
<name>A0AC61RAG7_9FIRM</name>
<evidence type="ECO:0000313" key="2">
    <source>
        <dbReference type="Proteomes" id="UP000308836"/>
    </source>
</evidence>
<proteinExistence type="predicted"/>
<gene>
    <name evidence="1" type="ORF">E5336_00395</name>
</gene>
<organism evidence="1 2">
    <name type="scientific">Dubosiella muris</name>
    <dbReference type="NCBI Taxonomy" id="3038133"/>
    <lineage>
        <taxon>Bacteria</taxon>
        <taxon>Bacillati</taxon>
        <taxon>Bacillota</taxon>
        <taxon>Erysipelotrichia</taxon>
        <taxon>Erysipelotrichales</taxon>
        <taxon>Erysipelotrichaceae</taxon>
        <taxon>Dubosiella</taxon>
    </lineage>
</organism>
<dbReference type="Proteomes" id="UP000308836">
    <property type="component" value="Unassembled WGS sequence"/>
</dbReference>
<reference evidence="1" key="1">
    <citation type="submission" date="2019-04" db="EMBL/GenBank/DDBJ databases">
        <title>Microbes associate with the intestines of laboratory mice.</title>
        <authorList>
            <person name="Navarre W."/>
            <person name="Wong E."/>
            <person name="Huang K."/>
            <person name="Tropini C."/>
            <person name="Ng K."/>
            <person name="Yu B."/>
        </authorList>
    </citation>
    <scope>NUCLEOTIDE SEQUENCE</scope>
    <source>
        <strain evidence="1">NM09_H32</strain>
    </source>
</reference>
<keyword evidence="1" id="KW-0378">Hydrolase</keyword>
<accession>A0AC61RAG7</accession>
<keyword evidence="2" id="KW-1185">Reference proteome</keyword>
<dbReference type="EMBL" id="SRYG01000001">
    <property type="protein sequence ID" value="TGY67270.1"/>
    <property type="molecule type" value="Genomic_DNA"/>
</dbReference>